<dbReference type="OrthoDB" id="6129812at2759"/>
<gene>
    <name evidence="2" type="ORF">MGAL_10B043887</name>
</gene>
<dbReference type="AlphaFoldDB" id="A0A8B6EJE6"/>
<feature type="compositionally biased region" description="Basic and acidic residues" evidence="1">
    <location>
        <begin position="263"/>
        <end position="294"/>
    </location>
</feature>
<evidence type="ECO:0000256" key="1">
    <source>
        <dbReference type="SAM" id="MobiDB-lite"/>
    </source>
</evidence>
<comment type="caution">
    <text evidence="2">The sequence shown here is derived from an EMBL/GenBank/DDBJ whole genome shotgun (WGS) entry which is preliminary data.</text>
</comment>
<reference evidence="2" key="1">
    <citation type="submission" date="2018-11" db="EMBL/GenBank/DDBJ databases">
        <authorList>
            <person name="Alioto T."/>
            <person name="Alioto T."/>
        </authorList>
    </citation>
    <scope>NUCLEOTIDE SEQUENCE</scope>
</reference>
<feature type="compositionally biased region" description="Basic and acidic residues" evidence="1">
    <location>
        <begin position="491"/>
        <end position="509"/>
    </location>
</feature>
<evidence type="ECO:0000313" key="2">
    <source>
        <dbReference type="EMBL" id="VDI34865.1"/>
    </source>
</evidence>
<name>A0A8B6EJE6_MYTGA</name>
<feature type="compositionally biased region" description="Basic and acidic residues" evidence="1">
    <location>
        <begin position="409"/>
        <end position="427"/>
    </location>
</feature>
<proteinExistence type="predicted"/>
<feature type="compositionally biased region" description="Polar residues" evidence="1">
    <location>
        <begin position="476"/>
        <end position="487"/>
    </location>
</feature>
<accession>A0A8B6EJE6</accession>
<sequence>MVYKCLDVIFDIAVLLYSFILSDWQLTAFTTTAVAVLCTDIVLNVIVVIKNCCSDEEKSNAYRSSETNQAFENREIKEDGSNAIHHYIIHHDYREESVSREEPDLERLPPQSVSLSDTRVNRRPYTETDHQQKMVDIRYENSQYILFDNVEKRSRSVSYEVHASSKGEEDPQDGIPQKFSDSFDHNDEFDQRKTTDNTEIYNKSKNDRPPPYSQVVKNTNNTGHNVSEEINQEKCKEKYESKKNNENKKSDLERDNLYSLESRPNRQADDPDENCKEKYESKRNNENKKSDLQRDNLYSLESRPTNKQADNPDEKFKEKYESKRNNETKKSDLERDNLYSLESRLTNRQADDPDEENQEEHEQKTCIFTRKSNIESSNRYSKDHKGPQTSVDVQEEDFPEENIPASTNEIHKSNIEDNNRYSIEPRRPQNGVDVQEEDIHEEHIPASPNEMETIEDSSDYCEPMEIENSSDDVQETVATSDFNSSSDWVEPEEKTRDAITKSHIEDCEV</sequence>
<feature type="compositionally biased region" description="Basic and acidic residues" evidence="1">
    <location>
        <begin position="231"/>
        <end position="256"/>
    </location>
</feature>
<feature type="compositionally biased region" description="Basic and acidic residues" evidence="1">
    <location>
        <begin position="181"/>
        <end position="208"/>
    </location>
</feature>
<keyword evidence="3" id="KW-1185">Reference proteome</keyword>
<feature type="region of interest" description="Disordered" evidence="1">
    <location>
        <begin position="161"/>
        <end position="434"/>
    </location>
</feature>
<feature type="region of interest" description="Disordered" evidence="1">
    <location>
        <begin position="464"/>
        <end position="509"/>
    </location>
</feature>
<feature type="compositionally biased region" description="Polar residues" evidence="1">
    <location>
        <begin position="215"/>
        <end position="229"/>
    </location>
</feature>
<feature type="compositionally biased region" description="Basic and acidic residues" evidence="1">
    <location>
        <begin position="310"/>
        <end position="337"/>
    </location>
</feature>
<protein>
    <submittedName>
        <fullName evidence="2">Uncharacterized protein</fullName>
    </submittedName>
</protein>
<dbReference type="EMBL" id="UYJE01005186">
    <property type="protein sequence ID" value="VDI34865.1"/>
    <property type="molecule type" value="Genomic_DNA"/>
</dbReference>
<feature type="compositionally biased region" description="Acidic residues" evidence="1">
    <location>
        <begin position="464"/>
        <end position="474"/>
    </location>
</feature>
<feature type="region of interest" description="Disordered" evidence="1">
    <location>
        <begin position="99"/>
        <end position="132"/>
    </location>
</feature>
<dbReference type="Proteomes" id="UP000596742">
    <property type="component" value="Unassembled WGS sequence"/>
</dbReference>
<evidence type="ECO:0000313" key="3">
    <source>
        <dbReference type="Proteomes" id="UP000596742"/>
    </source>
</evidence>
<organism evidence="2 3">
    <name type="scientific">Mytilus galloprovincialis</name>
    <name type="common">Mediterranean mussel</name>
    <dbReference type="NCBI Taxonomy" id="29158"/>
    <lineage>
        <taxon>Eukaryota</taxon>
        <taxon>Metazoa</taxon>
        <taxon>Spiralia</taxon>
        <taxon>Lophotrochozoa</taxon>
        <taxon>Mollusca</taxon>
        <taxon>Bivalvia</taxon>
        <taxon>Autobranchia</taxon>
        <taxon>Pteriomorphia</taxon>
        <taxon>Mytilida</taxon>
        <taxon>Mytiloidea</taxon>
        <taxon>Mytilidae</taxon>
        <taxon>Mytilinae</taxon>
        <taxon>Mytilus</taxon>
    </lineage>
</organism>
<feature type="compositionally biased region" description="Polar residues" evidence="1">
    <location>
        <begin position="370"/>
        <end position="379"/>
    </location>
</feature>